<dbReference type="RefSeq" id="WP_174410825.1">
    <property type="nucleotide sequence ID" value="NZ_BLVP01000035.1"/>
</dbReference>
<gene>
    <name evidence="1" type="ORF">DSM19430T_28900</name>
</gene>
<accession>A0A7J0BWW1</accession>
<protein>
    <submittedName>
        <fullName evidence="1">Uncharacterized protein</fullName>
    </submittedName>
</protein>
<name>A0A7J0BWW1_9BACT</name>
<dbReference type="Proteomes" id="UP000503820">
    <property type="component" value="Unassembled WGS sequence"/>
</dbReference>
<sequence>MPNMDYPGPCTNCVGENECTIEHDLLNDLITLDDLNERNELKAQE</sequence>
<dbReference type="AlphaFoldDB" id="A0A7J0BWW1"/>
<evidence type="ECO:0000313" key="1">
    <source>
        <dbReference type="EMBL" id="GFM38206.1"/>
    </source>
</evidence>
<dbReference type="EMBL" id="BLVP01000035">
    <property type="protein sequence ID" value="GFM38206.1"/>
    <property type="molecule type" value="Genomic_DNA"/>
</dbReference>
<reference evidence="1 2" key="1">
    <citation type="submission" date="2020-05" db="EMBL/GenBank/DDBJ databases">
        <title>Draft genome sequence of Desulfovibrio psychrotolerans JS1T.</title>
        <authorList>
            <person name="Ueno A."/>
            <person name="Tamazawa S."/>
            <person name="Tamamura S."/>
            <person name="Murakami T."/>
            <person name="Kiyama T."/>
            <person name="Inomata H."/>
            <person name="Amano Y."/>
            <person name="Miyakawa K."/>
            <person name="Tamaki H."/>
            <person name="Naganuma T."/>
            <person name="Kaneko K."/>
        </authorList>
    </citation>
    <scope>NUCLEOTIDE SEQUENCE [LARGE SCALE GENOMIC DNA]</scope>
    <source>
        <strain evidence="1 2">JS1</strain>
    </source>
</reference>
<comment type="caution">
    <text evidence="1">The sequence shown here is derived from an EMBL/GenBank/DDBJ whole genome shotgun (WGS) entry which is preliminary data.</text>
</comment>
<evidence type="ECO:0000313" key="2">
    <source>
        <dbReference type="Proteomes" id="UP000503820"/>
    </source>
</evidence>
<proteinExistence type="predicted"/>
<organism evidence="1 2">
    <name type="scientific">Desulfovibrio psychrotolerans</name>
    <dbReference type="NCBI Taxonomy" id="415242"/>
    <lineage>
        <taxon>Bacteria</taxon>
        <taxon>Pseudomonadati</taxon>
        <taxon>Thermodesulfobacteriota</taxon>
        <taxon>Desulfovibrionia</taxon>
        <taxon>Desulfovibrionales</taxon>
        <taxon>Desulfovibrionaceae</taxon>
        <taxon>Desulfovibrio</taxon>
    </lineage>
</organism>
<keyword evidence="2" id="KW-1185">Reference proteome</keyword>